<proteinExistence type="predicted"/>
<evidence type="ECO:0000256" key="9">
    <source>
        <dbReference type="SAM" id="Phobius"/>
    </source>
</evidence>
<evidence type="ECO:0000256" key="2">
    <source>
        <dbReference type="ARBA" id="ARBA00022527"/>
    </source>
</evidence>
<feature type="domain" description="Protein kinase" evidence="10">
    <location>
        <begin position="340"/>
        <end position="411"/>
    </location>
</feature>
<keyword evidence="2" id="KW-0723">Serine/threonine-protein kinase</keyword>
<feature type="transmembrane region" description="Helical" evidence="9">
    <location>
        <begin position="12"/>
        <end position="32"/>
    </location>
</feature>
<keyword evidence="2" id="KW-0418">Kinase</keyword>
<dbReference type="AlphaFoldDB" id="A0A5J5ANH9"/>
<keyword evidence="7" id="KW-0325">Glycoprotein</keyword>
<keyword evidence="8" id="KW-0067">ATP-binding</keyword>
<protein>
    <recommendedName>
        <fullName evidence="10">Protein kinase domain-containing protein</fullName>
    </recommendedName>
</protein>
<evidence type="ECO:0000256" key="5">
    <source>
        <dbReference type="ARBA" id="ARBA00022989"/>
    </source>
</evidence>
<dbReference type="PROSITE" id="PS50011">
    <property type="entry name" value="PROTEIN_KINASE_DOM"/>
    <property type="match status" value="1"/>
</dbReference>
<dbReference type="GO" id="GO:0005524">
    <property type="term" value="F:ATP binding"/>
    <property type="evidence" value="ECO:0007669"/>
    <property type="project" value="UniProtKB-UniRule"/>
</dbReference>
<dbReference type="PROSITE" id="PS00107">
    <property type="entry name" value="PROTEIN_KINASE_ATP"/>
    <property type="match status" value="1"/>
</dbReference>
<feature type="transmembrane region" description="Helical" evidence="9">
    <location>
        <begin position="265"/>
        <end position="292"/>
    </location>
</feature>
<keyword evidence="12" id="KW-1185">Reference proteome</keyword>
<dbReference type="Proteomes" id="UP000325577">
    <property type="component" value="Linkage Group LG19"/>
</dbReference>
<keyword evidence="4" id="KW-0732">Signal</keyword>
<dbReference type="InterPro" id="IPR011009">
    <property type="entry name" value="Kinase-like_dom_sf"/>
</dbReference>
<keyword evidence="8" id="KW-0547">Nucleotide-binding</keyword>
<dbReference type="InterPro" id="IPR045874">
    <property type="entry name" value="LRK10/LRL21-25-like"/>
</dbReference>
<keyword evidence="3 9" id="KW-0812">Transmembrane</keyword>
<dbReference type="SUPFAM" id="SSF56112">
    <property type="entry name" value="Protein kinase-like (PK-like)"/>
    <property type="match status" value="1"/>
</dbReference>
<evidence type="ECO:0000313" key="11">
    <source>
        <dbReference type="EMBL" id="KAA8532675.1"/>
    </source>
</evidence>
<evidence type="ECO:0000256" key="8">
    <source>
        <dbReference type="PROSITE-ProRule" id="PRU10141"/>
    </source>
</evidence>
<gene>
    <name evidence="11" type="ORF">F0562_032708</name>
</gene>
<evidence type="ECO:0000256" key="7">
    <source>
        <dbReference type="ARBA" id="ARBA00023180"/>
    </source>
</evidence>
<dbReference type="OrthoDB" id="4062651at2759"/>
<keyword evidence="5 9" id="KW-1133">Transmembrane helix</keyword>
<dbReference type="GO" id="GO:0030247">
    <property type="term" value="F:polysaccharide binding"/>
    <property type="evidence" value="ECO:0007669"/>
    <property type="project" value="InterPro"/>
</dbReference>
<dbReference type="PANTHER" id="PTHR27009">
    <property type="entry name" value="RUST RESISTANCE KINASE LR10-RELATED"/>
    <property type="match status" value="1"/>
</dbReference>
<reference evidence="11 12" key="1">
    <citation type="submission" date="2019-09" db="EMBL/GenBank/DDBJ databases">
        <title>A chromosome-level genome assembly of the Chinese tupelo Nyssa sinensis.</title>
        <authorList>
            <person name="Yang X."/>
            <person name="Kang M."/>
            <person name="Yang Y."/>
            <person name="Xiong H."/>
            <person name="Wang M."/>
            <person name="Zhang Z."/>
            <person name="Wang Z."/>
            <person name="Wu H."/>
            <person name="Ma T."/>
            <person name="Liu J."/>
            <person name="Xi Z."/>
        </authorList>
    </citation>
    <scope>NUCLEOTIDE SEQUENCE [LARGE SCALE GENOMIC DNA]</scope>
    <source>
        <strain evidence="11">J267</strain>
        <tissue evidence="11">Leaf</tissue>
    </source>
</reference>
<dbReference type="InterPro" id="IPR025287">
    <property type="entry name" value="WAK_GUB"/>
</dbReference>
<dbReference type="GO" id="GO:0016020">
    <property type="term" value="C:membrane"/>
    <property type="evidence" value="ECO:0007669"/>
    <property type="project" value="UniProtKB-SubCell"/>
</dbReference>
<accession>A0A5J5ANH9</accession>
<feature type="transmembrane region" description="Helical" evidence="9">
    <location>
        <begin position="228"/>
        <end position="245"/>
    </location>
</feature>
<dbReference type="Pfam" id="PF13947">
    <property type="entry name" value="GUB_WAK_bind"/>
    <property type="match status" value="1"/>
</dbReference>
<organism evidence="11 12">
    <name type="scientific">Nyssa sinensis</name>
    <dbReference type="NCBI Taxonomy" id="561372"/>
    <lineage>
        <taxon>Eukaryota</taxon>
        <taxon>Viridiplantae</taxon>
        <taxon>Streptophyta</taxon>
        <taxon>Embryophyta</taxon>
        <taxon>Tracheophyta</taxon>
        <taxon>Spermatophyta</taxon>
        <taxon>Magnoliopsida</taxon>
        <taxon>eudicotyledons</taxon>
        <taxon>Gunneridae</taxon>
        <taxon>Pentapetalae</taxon>
        <taxon>asterids</taxon>
        <taxon>Cornales</taxon>
        <taxon>Nyssaceae</taxon>
        <taxon>Nyssa</taxon>
    </lineage>
</organism>
<comment type="subcellular location">
    <subcellularLocation>
        <location evidence="1">Membrane</location>
        <topology evidence="1">Single-pass type I membrane protein</topology>
    </subcellularLocation>
</comment>
<keyword evidence="2" id="KW-0808">Transferase</keyword>
<evidence type="ECO:0000259" key="10">
    <source>
        <dbReference type="PROSITE" id="PS50011"/>
    </source>
</evidence>
<dbReference type="EMBL" id="CM018042">
    <property type="protein sequence ID" value="KAA8532675.1"/>
    <property type="molecule type" value="Genomic_DNA"/>
</dbReference>
<dbReference type="InterPro" id="IPR000719">
    <property type="entry name" value="Prot_kinase_dom"/>
</dbReference>
<dbReference type="GO" id="GO:0004674">
    <property type="term" value="F:protein serine/threonine kinase activity"/>
    <property type="evidence" value="ECO:0007669"/>
    <property type="project" value="UniProtKB-KW"/>
</dbReference>
<evidence type="ECO:0000313" key="12">
    <source>
        <dbReference type="Proteomes" id="UP000325577"/>
    </source>
</evidence>
<dbReference type="Pfam" id="PF00069">
    <property type="entry name" value="Pkinase"/>
    <property type="match status" value="1"/>
</dbReference>
<evidence type="ECO:0000256" key="3">
    <source>
        <dbReference type="ARBA" id="ARBA00022692"/>
    </source>
</evidence>
<name>A0A5J5ANH9_9ASTE</name>
<dbReference type="InterPro" id="IPR017441">
    <property type="entry name" value="Protein_kinase_ATP_BS"/>
</dbReference>
<evidence type="ECO:0000256" key="6">
    <source>
        <dbReference type="ARBA" id="ARBA00023136"/>
    </source>
</evidence>
<feature type="binding site" evidence="8">
    <location>
        <position position="368"/>
    </location>
    <ligand>
        <name>ATP</name>
        <dbReference type="ChEBI" id="CHEBI:30616"/>
    </ligand>
</feature>
<dbReference type="Gene3D" id="3.30.200.20">
    <property type="entry name" value="Phosphorylase Kinase, domain 1"/>
    <property type="match status" value="1"/>
</dbReference>
<sequence>MGQQSLLKFETFFHFGILILIFTFLVESVPLPDWRYEACKPRNCGSGPNISYPFQVNDDQANFWGYPGFSVVCEESKPVYSTSCSKYIIEDIFYTNQSFKLVDVEVINSTCPIPLRIFAFDLSSFEFGPNFIDLYLFYNCTNSFPVKYKQFPIACASNPSYHSFAVLDPKDESFNVTDMPCESFTSEPVELEGGTYDRTVQTVDYKKLLTNGFTLDGVELVAQSVKEVVVIVGSITVTLYVSALMDHTSNVAPMLYLIRGCVAGTTMGLVIKTAIAASTAGMAVLITLALCFRRKFTLGESMAFWKKKTKNLQDIEAFLKNYGSLAPKRYSHANVKKMTESFKCKLGQGGYGCVYKGKLHDGGLVAVKVLNESKGSGEEFINEVASISRTSHINIVTLLRFCFDGSKRALI</sequence>
<evidence type="ECO:0000256" key="1">
    <source>
        <dbReference type="ARBA" id="ARBA00004479"/>
    </source>
</evidence>
<evidence type="ECO:0000256" key="4">
    <source>
        <dbReference type="ARBA" id="ARBA00022729"/>
    </source>
</evidence>
<keyword evidence="6 9" id="KW-0472">Membrane</keyword>